<gene>
    <name evidence="3" type="ORF">TTHERM_00283790</name>
</gene>
<dbReference type="PIRSF" id="PIRSF005715">
    <property type="entry name" value="VPS45_Sec1"/>
    <property type="match status" value="1"/>
</dbReference>
<dbReference type="GO" id="GO:0016192">
    <property type="term" value="P:vesicle-mediated transport"/>
    <property type="evidence" value="ECO:0007669"/>
    <property type="project" value="InterPro"/>
</dbReference>
<comment type="similarity">
    <text evidence="1">Belongs to the STXBP/unc-18/SEC1 family.</text>
</comment>
<evidence type="ECO:0000256" key="1">
    <source>
        <dbReference type="ARBA" id="ARBA00009884"/>
    </source>
</evidence>
<dbReference type="HOGENOM" id="CLU_009210_2_0_1"/>
<dbReference type="KEGG" id="tet:TTHERM_00283790"/>
<keyword evidence="4" id="KW-1185">Reference proteome</keyword>
<feature type="region of interest" description="Disordered" evidence="2">
    <location>
        <begin position="472"/>
        <end position="492"/>
    </location>
</feature>
<dbReference type="InterPro" id="IPR043154">
    <property type="entry name" value="Sec-1-like_dom1"/>
</dbReference>
<dbReference type="STRING" id="312017.I7M1X8"/>
<dbReference type="PANTHER" id="PTHR11679">
    <property type="entry name" value="VESICLE PROTEIN SORTING-ASSOCIATED"/>
    <property type="match status" value="1"/>
</dbReference>
<dbReference type="InterPro" id="IPR036045">
    <property type="entry name" value="Sec1-like_sf"/>
</dbReference>
<dbReference type="OrthoDB" id="2228at2759"/>
<dbReference type="AlphaFoldDB" id="I7M1X8"/>
<proteinExistence type="inferred from homology"/>
<dbReference type="Proteomes" id="UP000009168">
    <property type="component" value="Unassembled WGS sequence"/>
</dbReference>
<dbReference type="Gene3D" id="3.40.50.1910">
    <property type="match status" value="1"/>
</dbReference>
<accession>I7M1X8</accession>
<organism evidence="3 4">
    <name type="scientific">Tetrahymena thermophila (strain SB210)</name>
    <dbReference type="NCBI Taxonomy" id="312017"/>
    <lineage>
        <taxon>Eukaryota</taxon>
        <taxon>Sar</taxon>
        <taxon>Alveolata</taxon>
        <taxon>Ciliophora</taxon>
        <taxon>Intramacronucleata</taxon>
        <taxon>Oligohymenophorea</taxon>
        <taxon>Hymenostomatida</taxon>
        <taxon>Tetrahymenina</taxon>
        <taxon>Tetrahymenidae</taxon>
        <taxon>Tetrahymena</taxon>
    </lineage>
</organism>
<dbReference type="RefSeq" id="XP_001018235.1">
    <property type="nucleotide sequence ID" value="XM_001018235.3"/>
</dbReference>
<name>I7M1X8_TETTS</name>
<dbReference type="Pfam" id="PF00995">
    <property type="entry name" value="Sec1"/>
    <property type="match status" value="1"/>
</dbReference>
<dbReference type="InterPro" id="IPR027482">
    <property type="entry name" value="Sec1-like_dom2"/>
</dbReference>
<dbReference type="InterPro" id="IPR043127">
    <property type="entry name" value="Sec-1-like_dom3a"/>
</dbReference>
<dbReference type="Gene3D" id="3.40.50.2060">
    <property type="match status" value="1"/>
</dbReference>
<dbReference type="SUPFAM" id="SSF56815">
    <property type="entry name" value="Sec1/munc18-like (SM) proteins"/>
    <property type="match status" value="1"/>
</dbReference>
<dbReference type="InterPro" id="IPR001619">
    <property type="entry name" value="Sec1-like"/>
</dbReference>
<dbReference type="eggNOG" id="KOG1300">
    <property type="taxonomic scope" value="Eukaryota"/>
</dbReference>
<evidence type="ECO:0000313" key="4">
    <source>
        <dbReference type="Proteomes" id="UP000009168"/>
    </source>
</evidence>
<dbReference type="Gene3D" id="3.90.830.10">
    <property type="entry name" value="Syntaxin Binding Protein 1, Chain A, domain 2"/>
    <property type="match status" value="1"/>
</dbReference>
<dbReference type="FunCoup" id="I7M1X8">
    <property type="interactions" value="295"/>
</dbReference>
<evidence type="ECO:0000256" key="2">
    <source>
        <dbReference type="SAM" id="MobiDB-lite"/>
    </source>
</evidence>
<dbReference type="InParanoid" id="I7M1X8"/>
<reference evidence="4" key="1">
    <citation type="journal article" date="2006" name="PLoS Biol.">
        <title>Macronuclear genome sequence of the ciliate Tetrahymena thermophila, a model eukaryote.</title>
        <authorList>
            <person name="Eisen J.A."/>
            <person name="Coyne R.S."/>
            <person name="Wu M."/>
            <person name="Wu D."/>
            <person name="Thiagarajan M."/>
            <person name="Wortman J.R."/>
            <person name="Badger J.H."/>
            <person name="Ren Q."/>
            <person name="Amedeo P."/>
            <person name="Jones K.M."/>
            <person name="Tallon L.J."/>
            <person name="Delcher A.L."/>
            <person name="Salzberg S.L."/>
            <person name="Silva J.C."/>
            <person name="Haas B.J."/>
            <person name="Majoros W.H."/>
            <person name="Farzad M."/>
            <person name="Carlton J.M."/>
            <person name="Smith R.K. Jr."/>
            <person name="Garg J."/>
            <person name="Pearlman R.E."/>
            <person name="Karrer K.M."/>
            <person name="Sun L."/>
            <person name="Manning G."/>
            <person name="Elde N.C."/>
            <person name="Turkewitz A.P."/>
            <person name="Asai D.J."/>
            <person name="Wilkes D.E."/>
            <person name="Wang Y."/>
            <person name="Cai H."/>
            <person name="Collins K."/>
            <person name="Stewart B.A."/>
            <person name="Lee S.R."/>
            <person name="Wilamowska K."/>
            <person name="Weinberg Z."/>
            <person name="Ruzzo W.L."/>
            <person name="Wloga D."/>
            <person name="Gaertig J."/>
            <person name="Frankel J."/>
            <person name="Tsao C.-C."/>
            <person name="Gorovsky M.A."/>
            <person name="Keeling P.J."/>
            <person name="Waller R.F."/>
            <person name="Patron N.J."/>
            <person name="Cherry J.M."/>
            <person name="Stover N.A."/>
            <person name="Krieger C.J."/>
            <person name="del Toro C."/>
            <person name="Ryder H.F."/>
            <person name="Williamson S.C."/>
            <person name="Barbeau R.A."/>
            <person name="Hamilton E.P."/>
            <person name="Orias E."/>
        </authorList>
    </citation>
    <scope>NUCLEOTIDE SEQUENCE [LARGE SCALE GENOMIC DNA]</scope>
    <source>
        <strain evidence="4">SB210</strain>
    </source>
</reference>
<dbReference type="Gene3D" id="1.25.40.60">
    <property type="match status" value="1"/>
</dbReference>
<dbReference type="EMBL" id="GG662656">
    <property type="protein sequence ID" value="EAR97990.1"/>
    <property type="molecule type" value="Genomic_DNA"/>
</dbReference>
<sequence>MDNKLRKVQYSLKQNCKLRIKGLFEDLQRANKGVSSYLLITDANSLKILSSFMKMMELMELNILAVERIDNDRKPYPKQHVIYFLSCQLESIDLLLKDFPNKKEAKYGQVHLFFINRVSNEYMSKIASNSLLLDRVVTFKEFNQDFACKFDNIFNLEIKDDLSLMYSSKMVRFQQFAKEIGDKLATVILSFEKIYGVEIMHNKSELDYSQTIAQSVHQRINEVINKLQAEKSEQFDSTAGKITLVIIDRAFDPLSPILHDFYYQPMLYDLLEEQIENDIIKYKIQDEKTNQVVEKKAQLNEQDDLFKRYRFSHIAEVMSGIGDEFGKFVNSNSTAKMQMGAFEELDFKKMSEIIRSMPQYQELIAKYNMHMKIIEDCWNMFEKKDLKMVGELEQSLATGLDVNGDKTKEKQLISQISARLQSDTLDDYDKLRLVLIATMTIELTDKHRKDLTQYLPMQKQVALDNLTQLGINPQRAGDKKSKSKTRISKEAIKKSKHKLQQQTFDLCRTTPELENLMEAFISDFRSTQNFKIPPNFKSLKINCEDYSGKGAKSLQQKNRLANILGGNNDDDEVNNGIQKIIIFVAGGIAYNEIRAIRNLIGSQDQDFLTILGGTSFITPKQYVDGILKLKSQDF</sequence>
<protein>
    <submittedName>
        <fullName evidence="3">Sec1 family protein</fullName>
    </submittedName>
</protein>
<evidence type="ECO:0000313" key="3">
    <source>
        <dbReference type="EMBL" id="EAR97990.1"/>
    </source>
</evidence>
<dbReference type="OMA" id="LNSACKM"/>
<dbReference type="GeneID" id="7829783"/>